<dbReference type="Pfam" id="PF13476">
    <property type="entry name" value="AAA_23"/>
    <property type="match status" value="1"/>
</dbReference>
<gene>
    <name evidence="2" type="ORF">DSM106972_068390</name>
</gene>
<feature type="domain" description="Rad50/SbcC-type AAA" evidence="1">
    <location>
        <begin position="9"/>
        <end position="53"/>
    </location>
</feature>
<keyword evidence="3" id="KW-1185">Reference proteome</keyword>
<proteinExistence type="predicted"/>
<dbReference type="GO" id="GO:0006302">
    <property type="term" value="P:double-strand break repair"/>
    <property type="evidence" value="ECO:0007669"/>
    <property type="project" value="InterPro"/>
</dbReference>
<dbReference type="Gene3D" id="3.40.50.300">
    <property type="entry name" value="P-loop containing nucleotide triphosphate hydrolases"/>
    <property type="match status" value="1"/>
</dbReference>
<evidence type="ECO:0000259" key="1">
    <source>
        <dbReference type="Pfam" id="PF13476"/>
    </source>
</evidence>
<organism evidence="2 3">
    <name type="scientific">Dulcicalothrix desertica PCC 7102</name>
    <dbReference type="NCBI Taxonomy" id="232991"/>
    <lineage>
        <taxon>Bacteria</taxon>
        <taxon>Bacillati</taxon>
        <taxon>Cyanobacteriota</taxon>
        <taxon>Cyanophyceae</taxon>
        <taxon>Nostocales</taxon>
        <taxon>Calotrichaceae</taxon>
        <taxon>Dulcicalothrix</taxon>
    </lineage>
</organism>
<dbReference type="Proteomes" id="UP000271624">
    <property type="component" value="Unassembled WGS sequence"/>
</dbReference>
<protein>
    <recommendedName>
        <fullName evidence="1">Rad50/SbcC-type AAA domain-containing protein</fullName>
    </recommendedName>
</protein>
<name>A0A3S1AYB1_9CYAN</name>
<sequence>MKPNAITALRLGNFKAFGDTQRIPLRPLTLIYGANSAGKSSIIHSLLLAHHGINTGKLDVYRTKIGGEAVDLGGFGQYVYQRKRNNVVEWAVELDPI</sequence>
<dbReference type="InterPro" id="IPR038729">
    <property type="entry name" value="Rad50/SbcC_AAA"/>
</dbReference>
<accession>A0A3S1AYB1</accession>
<dbReference type="SUPFAM" id="SSF52540">
    <property type="entry name" value="P-loop containing nucleoside triphosphate hydrolases"/>
    <property type="match status" value="1"/>
</dbReference>
<dbReference type="RefSeq" id="WP_127084986.1">
    <property type="nucleotide sequence ID" value="NZ_RSCL01000020.1"/>
</dbReference>
<dbReference type="GO" id="GO:0016887">
    <property type="term" value="F:ATP hydrolysis activity"/>
    <property type="evidence" value="ECO:0007669"/>
    <property type="project" value="InterPro"/>
</dbReference>
<reference evidence="2" key="2">
    <citation type="journal article" date="2019" name="Genome Biol. Evol.">
        <title>Day and night: Metabolic profiles and evolutionary relationships of six axenic non-marine cyanobacteria.</title>
        <authorList>
            <person name="Will S.E."/>
            <person name="Henke P."/>
            <person name="Boedeker C."/>
            <person name="Huang S."/>
            <person name="Brinkmann H."/>
            <person name="Rohde M."/>
            <person name="Jarek M."/>
            <person name="Friedl T."/>
            <person name="Seufert S."/>
            <person name="Schumacher M."/>
            <person name="Overmann J."/>
            <person name="Neumann-Schaal M."/>
            <person name="Petersen J."/>
        </authorList>
    </citation>
    <scope>NUCLEOTIDE SEQUENCE [LARGE SCALE GENOMIC DNA]</scope>
    <source>
        <strain evidence="2">PCC 7102</strain>
    </source>
</reference>
<evidence type="ECO:0000313" key="3">
    <source>
        <dbReference type="Proteomes" id="UP000271624"/>
    </source>
</evidence>
<dbReference type="InterPro" id="IPR027417">
    <property type="entry name" value="P-loop_NTPase"/>
</dbReference>
<reference evidence="2" key="1">
    <citation type="submission" date="2018-12" db="EMBL/GenBank/DDBJ databases">
        <authorList>
            <person name="Will S."/>
            <person name="Neumann-Schaal M."/>
            <person name="Henke P."/>
        </authorList>
    </citation>
    <scope>NUCLEOTIDE SEQUENCE</scope>
    <source>
        <strain evidence="2">PCC 7102</strain>
    </source>
</reference>
<dbReference type="OrthoDB" id="308933at2"/>
<evidence type="ECO:0000313" key="2">
    <source>
        <dbReference type="EMBL" id="RUT01288.1"/>
    </source>
</evidence>
<comment type="caution">
    <text evidence="2">The sequence shown here is derived from an EMBL/GenBank/DDBJ whole genome shotgun (WGS) entry which is preliminary data.</text>
</comment>
<dbReference type="AlphaFoldDB" id="A0A3S1AYB1"/>
<dbReference type="EMBL" id="RSCL01000020">
    <property type="protein sequence ID" value="RUT01288.1"/>
    <property type="molecule type" value="Genomic_DNA"/>
</dbReference>